<dbReference type="InterPro" id="IPR017853">
    <property type="entry name" value="GH"/>
</dbReference>
<evidence type="ECO:0000313" key="5">
    <source>
        <dbReference type="Proteomes" id="UP000029556"/>
    </source>
</evidence>
<dbReference type="OrthoDB" id="9798192at2"/>
<evidence type="ECO:0000256" key="2">
    <source>
        <dbReference type="ARBA" id="ARBA00022801"/>
    </source>
</evidence>
<dbReference type="SMART" id="SM00641">
    <property type="entry name" value="Glyco_25"/>
    <property type="match status" value="1"/>
</dbReference>
<evidence type="ECO:0000256" key="1">
    <source>
        <dbReference type="ARBA" id="ARBA00010646"/>
    </source>
</evidence>
<gene>
    <name evidence="4" type="ORF">HMPREF2137_06400</name>
</gene>
<dbReference type="Proteomes" id="UP000029556">
    <property type="component" value="Unassembled WGS sequence"/>
</dbReference>
<dbReference type="GO" id="GO:0016052">
    <property type="term" value="P:carbohydrate catabolic process"/>
    <property type="evidence" value="ECO:0007669"/>
    <property type="project" value="TreeGrafter"/>
</dbReference>
<keyword evidence="2 4" id="KW-0378">Hydrolase</keyword>
<dbReference type="InterPro" id="IPR018077">
    <property type="entry name" value="Glyco_hydro_fam25_subgr"/>
</dbReference>
<comment type="similarity">
    <text evidence="1">Belongs to the glycosyl hydrolase 25 family.</text>
</comment>
<dbReference type="SUPFAM" id="SSF51445">
    <property type="entry name" value="(Trans)glycosidases"/>
    <property type="match status" value="1"/>
</dbReference>
<dbReference type="AlphaFoldDB" id="A0A096AW37"/>
<name>A0A096AW37_9BACT</name>
<dbReference type="GO" id="GO:0016998">
    <property type="term" value="P:cell wall macromolecule catabolic process"/>
    <property type="evidence" value="ECO:0007669"/>
    <property type="project" value="InterPro"/>
</dbReference>
<dbReference type="PANTHER" id="PTHR34135">
    <property type="entry name" value="LYSOZYME"/>
    <property type="match status" value="1"/>
</dbReference>
<protein>
    <submittedName>
        <fullName evidence="4">Glycosyl hydrolase family 25</fullName>
    </submittedName>
</protein>
<dbReference type="GO" id="GO:0009253">
    <property type="term" value="P:peptidoglycan catabolic process"/>
    <property type="evidence" value="ECO:0007669"/>
    <property type="project" value="InterPro"/>
</dbReference>
<keyword evidence="3" id="KW-0326">Glycosidase</keyword>
<dbReference type="EMBL" id="JRNN01000064">
    <property type="protein sequence ID" value="KGF34792.1"/>
    <property type="molecule type" value="Genomic_DNA"/>
</dbReference>
<proteinExistence type="inferred from homology"/>
<accession>A0A096AW37</accession>
<sequence length="252" mass="28868">MAIVVSVLFFVFCSVVIFFPEQYRSFLSGLQTTAWQSGLLPHPRSKYHYDGIDVSHHQGPIDWPLVASDTCIQFVYIKATEGSTHVDTLYQYNIREAKRAGLLVGSYHFLTSSSSMRSQFNNFITQVDSTSQHLLPMVDVEWSGVKGWNKRQIQDSLAVFLWLVKQHYGSYPLLYADSRFYNAHLSPRFDKLPLFIARYSDEAPVVKGAHRHYIWQRDQHGWVSGINREVDLDAFASGTTITDILLPLKSNE</sequence>
<reference evidence="4 5" key="1">
    <citation type="submission" date="2014-07" db="EMBL/GenBank/DDBJ databases">
        <authorList>
            <person name="McCorrison J."/>
            <person name="Sanka R."/>
            <person name="Torralba M."/>
            <person name="Gillis M."/>
            <person name="Haft D.H."/>
            <person name="Methe B."/>
            <person name="Sutton G."/>
            <person name="Nelson K.E."/>
        </authorList>
    </citation>
    <scope>NUCLEOTIDE SEQUENCE [LARGE SCALE GENOMIC DNA]</scope>
    <source>
        <strain evidence="4 5">DNF00853</strain>
    </source>
</reference>
<dbReference type="PANTHER" id="PTHR34135:SF2">
    <property type="entry name" value="LYSOZYME"/>
    <property type="match status" value="1"/>
</dbReference>
<dbReference type="Pfam" id="PF01183">
    <property type="entry name" value="Glyco_hydro_25"/>
    <property type="match status" value="1"/>
</dbReference>
<dbReference type="GO" id="GO:0003796">
    <property type="term" value="F:lysozyme activity"/>
    <property type="evidence" value="ECO:0007669"/>
    <property type="project" value="InterPro"/>
</dbReference>
<dbReference type="Gene3D" id="3.20.20.80">
    <property type="entry name" value="Glycosidases"/>
    <property type="match status" value="1"/>
</dbReference>
<dbReference type="PROSITE" id="PS51904">
    <property type="entry name" value="GLYCOSYL_HYDROL_F25_2"/>
    <property type="match status" value="1"/>
</dbReference>
<evidence type="ECO:0000256" key="3">
    <source>
        <dbReference type="ARBA" id="ARBA00023295"/>
    </source>
</evidence>
<comment type="caution">
    <text evidence="4">The sequence shown here is derived from an EMBL/GenBank/DDBJ whole genome shotgun (WGS) entry which is preliminary data.</text>
</comment>
<organism evidence="4 5">
    <name type="scientific">Hoylesella buccalis DNF00853</name>
    <dbReference type="NCBI Taxonomy" id="1401074"/>
    <lineage>
        <taxon>Bacteria</taxon>
        <taxon>Pseudomonadati</taxon>
        <taxon>Bacteroidota</taxon>
        <taxon>Bacteroidia</taxon>
        <taxon>Bacteroidales</taxon>
        <taxon>Prevotellaceae</taxon>
        <taxon>Hoylesella</taxon>
    </lineage>
</organism>
<dbReference type="InterPro" id="IPR002053">
    <property type="entry name" value="Glyco_hydro_25"/>
</dbReference>
<evidence type="ECO:0000313" key="4">
    <source>
        <dbReference type="EMBL" id="KGF34792.1"/>
    </source>
</evidence>